<evidence type="ECO:0000313" key="3">
    <source>
        <dbReference type="Proteomes" id="UP001499933"/>
    </source>
</evidence>
<accession>A0ABP5BMA1</accession>
<reference evidence="3" key="1">
    <citation type="journal article" date="2019" name="Int. J. Syst. Evol. Microbiol.">
        <title>The Global Catalogue of Microorganisms (GCM) 10K type strain sequencing project: providing services to taxonomists for standard genome sequencing and annotation.</title>
        <authorList>
            <consortium name="The Broad Institute Genomics Platform"/>
            <consortium name="The Broad Institute Genome Sequencing Center for Infectious Disease"/>
            <person name="Wu L."/>
            <person name="Ma J."/>
        </authorList>
    </citation>
    <scope>NUCLEOTIDE SEQUENCE [LARGE SCALE GENOMIC DNA]</scope>
    <source>
        <strain evidence="3">JCM 14901</strain>
    </source>
</reference>
<dbReference type="Proteomes" id="UP001499933">
    <property type="component" value="Unassembled WGS sequence"/>
</dbReference>
<feature type="region of interest" description="Disordered" evidence="1">
    <location>
        <begin position="85"/>
        <end position="110"/>
    </location>
</feature>
<evidence type="ECO:0000313" key="2">
    <source>
        <dbReference type="EMBL" id="GAA1948647.1"/>
    </source>
</evidence>
<organism evidence="2 3">
    <name type="scientific">Microbacterium deminutum</name>
    <dbReference type="NCBI Taxonomy" id="344164"/>
    <lineage>
        <taxon>Bacteria</taxon>
        <taxon>Bacillati</taxon>
        <taxon>Actinomycetota</taxon>
        <taxon>Actinomycetes</taxon>
        <taxon>Micrococcales</taxon>
        <taxon>Microbacteriaceae</taxon>
        <taxon>Microbacterium</taxon>
    </lineage>
</organism>
<protein>
    <submittedName>
        <fullName evidence="2">Uncharacterized protein</fullName>
    </submittedName>
</protein>
<keyword evidence="3" id="KW-1185">Reference proteome</keyword>
<evidence type="ECO:0000256" key="1">
    <source>
        <dbReference type="SAM" id="MobiDB-lite"/>
    </source>
</evidence>
<sequence length="110" mass="11697">MADRVAERRAGDQVGQYLALVEGDSIEACDRVSPGGGFDDTAEGREWLAVAGPILQKWLEYVVYLPGLDAPDTISRVNRIRRMTPRSRMGMSGVGSSPVGATSLTLGSGT</sequence>
<proteinExistence type="predicted"/>
<feature type="compositionally biased region" description="Low complexity" evidence="1">
    <location>
        <begin position="86"/>
        <end position="100"/>
    </location>
</feature>
<name>A0ABP5BMA1_9MICO</name>
<dbReference type="EMBL" id="BAAAOG010000001">
    <property type="protein sequence ID" value="GAA1948647.1"/>
    <property type="molecule type" value="Genomic_DNA"/>
</dbReference>
<gene>
    <name evidence="2" type="ORF">GCM10009776_08340</name>
</gene>
<comment type="caution">
    <text evidence="2">The sequence shown here is derived from an EMBL/GenBank/DDBJ whole genome shotgun (WGS) entry which is preliminary data.</text>
</comment>